<dbReference type="Gene3D" id="3.40.50.300">
    <property type="entry name" value="P-loop containing nucleotide triphosphate hydrolases"/>
    <property type="match status" value="1"/>
</dbReference>
<dbReference type="InterPro" id="IPR027417">
    <property type="entry name" value="P-loop_NTPase"/>
</dbReference>
<gene>
    <name evidence="3" type="ORF">Hyperionvirus9_22</name>
</gene>
<evidence type="ECO:0000313" key="3">
    <source>
        <dbReference type="EMBL" id="AYV83605.1"/>
    </source>
</evidence>
<name>A0A3G5A8P5_9VIRU</name>
<sequence length="496" mass="57277">MNIKIVCGMENLSYMLQQSVASFFKTGNVILDMVIIVFVCGVLQKITSWDFNFFNSILNLCRRRKNIKSEYIIEGKIKNTSEMYNIFNSVSIPIQFKALMYKVSTGKVNIKSVRQYDKSAEMVAGKNFSFVINDTDDIQINDDIWIRQVNEINRSEDIKVEVESYRLFVFSFTLTFDELHGRITEWVEEYDEYLRSLDDDENIYYYSYFGCEGAGGSKVLTFDRSIFVSNKRFDNIFFEGKNELIERLDYFLEGEENYKRLGTPYTLGLLFYGDPGCGKTSTVKAIANYTKRNIISIPLARVETCRELTKIFIDEFIVDRYVPIDSRLYVFEDIDCMSNIVMDRDQNVAVPKEEEETNKVVVCLKDRGDGEGVGIMSAADKKEKDKLTLSYLLNMIDGVLEQSGRIIIMTTNKPEKIDKALLRPGRIDMKIHFGKCVIGVIREILELFYKDEIGGLAPFKLPVEVDKKFTAAEIFEICYNSKKFDDAYKKLVYVSV</sequence>
<reference evidence="3" key="1">
    <citation type="submission" date="2018-10" db="EMBL/GenBank/DDBJ databases">
        <title>Hidden diversity of soil giant viruses.</title>
        <authorList>
            <person name="Schulz F."/>
            <person name="Alteio L."/>
            <person name="Goudeau D."/>
            <person name="Ryan E.M."/>
            <person name="Malmstrom R.R."/>
            <person name="Blanchard J."/>
            <person name="Woyke T."/>
        </authorList>
    </citation>
    <scope>NUCLEOTIDE SEQUENCE</scope>
    <source>
        <strain evidence="3">HYV1</strain>
    </source>
</reference>
<organism evidence="3">
    <name type="scientific">Hyperionvirus sp</name>
    <dbReference type="NCBI Taxonomy" id="2487770"/>
    <lineage>
        <taxon>Viruses</taxon>
        <taxon>Varidnaviria</taxon>
        <taxon>Bamfordvirae</taxon>
        <taxon>Nucleocytoviricota</taxon>
        <taxon>Megaviricetes</taxon>
        <taxon>Imitervirales</taxon>
        <taxon>Mimiviridae</taxon>
        <taxon>Klosneuvirinae</taxon>
    </lineage>
</organism>
<dbReference type="InterPro" id="IPR003960">
    <property type="entry name" value="ATPase_AAA_CS"/>
</dbReference>
<dbReference type="SMART" id="SM00382">
    <property type="entry name" value="AAA"/>
    <property type="match status" value="1"/>
</dbReference>
<dbReference type="GO" id="GO:0005524">
    <property type="term" value="F:ATP binding"/>
    <property type="evidence" value="ECO:0007669"/>
    <property type="project" value="InterPro"/>
</dbReference>
<dbReference type="InterPro" id="IPR003593">
    <property type="entry name" value="AAA+_ATPase"/>
</dbReference>
<dbReference type="PROSITE" id="PS00674">
    <property type="entry name" value="AAA"/>
    <property type="match status" value="1"/>
</dbReference>
<comment type="similarity">
    <text evidence="1">Belongs to the AAA ATPase family. BCS1 subfamily.</text>
</comment>
<proteinExistence type="inferred from homology"/>
<feature type="domain" description="AAA+ ATPase" evidence="2">
    <location>
        <begin position="265"/>
        <end position="437"/>
    </location>
</feature>
<dbReference type="PANTHER" id="PTHR23070">
    <property type="entry name" value="BCS1 AAA-TYPE ATPASE"/>
    <property type="match status" value="1"/>
</dbReference>
<evidence type="ECO:0000256" key="1">
    <source>
        <dbReference type="ARBA" id="ARBA00007448"/>
    </source>
</evidence>
<dbReference type="GO" id="GO:0016887">
    <property type="term" value="F:ATP hydrolysis activity"/>
    <property type="evidence" value="ECO:0007669"/>
    <property type="project" value="InterPro"/>
</dbReference>
<dbReference type="SUPFAM" id="SSF52540">
    <property type="entry name" value="P-loop containing nucleoside triphosphate hydrolases"/>
    <property type="match status" value="1"/>
</dbReference>
<accession>A0A3G5A8P5</accession>
<protein>
    <submittedName>
        <fullName evidence="3">Putative AAA+ family ATPase</fullName>
    </submittedName>
</protein>
<dbReference type="Pfam" id="PF00004">
    <property type="entry name" value="AAA"/>
    <property type="match status" value="1"/>
</dbReference>
<dbReference type="InterPro" id="IPR003959">
    <property type="entry name" value="ATPase_AAA_core"/>
</dbReference>
<dbReference type="InterPro" id="IPR050747">
    <property type="entry name" value="Mitochondrial_chaperone_BCS1"/>
</dbReference>
<dbReference type="EMBL" id="MK072391">
    <property type="protein sequence ID" value="AYV83605.1"/>
    <property type="molecule type" value="Genomic_DNA"/>
</dbReference>
<evidence type="ECO:0000259" key="2">
    <source>
        <dbReference type="SMART" id="SM00382"/>
    </source>
</evidence>